<sequence length="596" mass="67462">MLVGRTHGFKQKAIGLVSEHCGYKGHLKENCYKIVGYPQDFKIKKKAGQFRGNSGKSNVGAQAGGGFRPYVNNATAEGYMQGHFFTREEYSQLMGLLNKTPPTDCNTNMVAGTVSLLSTTYACEWIIDSGASHHITPCKELLEELRSLEKQHDSRVQVPIGNKSSITSAGSTVILGSQKITNVLHVSDFKFNLLSVSKLTKELLCSVIFPLNSVCFRDFNNVKVMWIGRENNGLYILQRGWKPTVCAAITRNDENGAELWHLRLGHPSVVAMQHIPSLKNKANGIVHEHCSVCPMAKQIRLSFPNSRMLDGKSTYKLLHGKEPKLDHLRVFGCLCYASNLPRGDKLAPRARKAILMGYSETQKGYILFDLYSKTFFVSRDVSFREEIFPFRSMPIEKEEEVLLMPLTDMTRNVKHTQDYNVYEDQPLLVQQATKPVEEVSIGEQIPDYDRGKRVTKRPIWLKDYVTTTSKPTIYSYSIANYVGYVHLSVAYQEYLSLFSTHTEPKTFNKASKDQKWIEAMQQEISALEQNQIWELVDLSKGKQAVGSKWVYKIKYKPNGEADKYKARLVAKGYTQQEGLDYHETFSPVAKMVTVGQ</sequence>
<evidence type="ECO:0000313" key="1">
    <source>
        <dbReference type="Proteomes" id="UP000790787"/>
    </source>
</evidence>
<protein>
    <submittedName>
        <fullName evidence="2">Uncharacterized protein LOC142177999</fullName>
    </submittedName>
</protein>
<reference evidence="2" key="2">
    <citation type="submission" date="2025-08" db="UniProtKB">
        <authorList>
            <consortium name="RefSeq"/>
        </authorList>
    </citation>
    <scope>IDENTIFICATION</scope>
    <source>
        <tissue evidence="2">Leaf</tissue>
    </source>
</reference>
<proteinExistence type="predicted"/>
<organism evidence="1 2">
    <name type="scientific">Nicotiana tabacum</name>
    <name type="common">Common tobacco</name>
    <dbReference type="NCBI Taxonomy" id="4097"/>
    <lineage>
        <taxon>Eukaryota</taxon>
        <taxon>Viridiplantae</taxon>
        <taxon>Streptophyta</taxon>
        <taxon>Embryophyta</taxon>
        <taxon>Tracheophyta</taxon>
        <taxon>Spermatophyta</taxon>
        <taxon>Magnoliopsida</taxon>
        <taxon>eudicotyledons</taxon>
        <taxon>Gunneridae</taxon>
        <taxon>Pentapetalae</taxon>
        <taxon>asterids</taxon>
        <taxon>lamiids</taxon>
        <taxon>Solanales</taxon>
        <taxon>Solanaceae</taxon>
        <taxon>Nicotianoideae</taxon>
        <taxon>Nicotianeae</taxon>
        <taxon>Nicotiana</taxon>
    </lineage>
</organism>
<dbReference type="Proteomes" id="UP000790787">
    <property type="component" value="Chromosome 24"/>
</dbReference>
<accession>A0AC58U1Q1</accession>
<name>A0AC58U1Q1_TOBAC</name>
<keyword evidence="1" id="KW-1185">Reference proteome</keyword>
<dbReference type="RefSeq" id="XP_075103413.1">
    <property type="nucleotide sequence ID" value="XM_075247312.1"/>
</dbReference>
<reference evidence="1" key="1">
    <citation type="journal article" date="2014" name="Nat. Commun.">
        <title>The tobacco genome sequence and its comparison with those of tomato and potato.</title>
        <authorList>
            <person name="Sierro N."/>
            <person name="Battey J.N."/>
            <person name="Ouadi S."/>
            <person name="Bakaher N."/>
            <person name="Bovet L."/>
            <person name="Willig A."/>
            <person name="Goepfert S."/>
            <person name="Peitsch M.C."/>
            <person name="Ivanov N.V."/>
        </authorList>
    </citation>
    <scope>NUCLEOTIDE SEQUENCE [LARGE SCALE GENOMIC DNA]</scope>
</reference>
<gene>
    <name evidence="2" type="primary">LOC142177999</name>
</gene>
<evidence type="ECO:0000313" key="2">
    <source>
        <dbReference type="RefSeq" id="XP_075103413.1"/>
    </source>
</evidence>